<feature type="compositionally biased region" description="Polar residues" evidence="1">
    <location>
        <begin position="14"/>
        <end position="43"/>
    </location>
</feature>
<keyword evidence="3" id="KW-1185">Reference proteome</keyword>
<dbReference type="Proteomes" id="UP001205998">
    <property type="component" value="Unassembled WGS sequence"/>
</dbReference>
<sequence>MGTNKSKPKDPGQRSLSLDGTIVMGSSSGHHFNSGPQTQTPNRSPAVGTSRRSNTYQTNSAEHQLFGGADHTAGITSPIRGIACMHAD</sequence>
<accession>A0AAD5B734</accession>
<proteinExistence type="predicted"/>
<gene>
    <name evidence="2" type="ORF">C0J50_12737</name>
</gene>
<keyword evidence="2" id="KW-0418">Kinase</keyword>
<dbReference type="GO" id="GO:0016301">
    <property type="term" value="F:kinase activity"/>
    <property type="evidence" value="ECO:0007669"/>
    <property type="project" value="UniProtKB-KW"/>
</dbReference>
<name>A0AAD5B734_SILAS</name>
<keyword evidence="2" id="KW-0808">Transferase</keyword>
<organism evidence="2 3">
    <name type="scientific">Silurus asotus</name>
    <name type="common">Amur catfish</name>
    <name type="synonym">Parasilurus asotus</name>
    <dbReference type="NCBI Taxonomy" id="30991"/>
    <lineage>
        <taxon>Eukaryota</taxon>
        <taxon>Metazoa</taxon>
        <taxon>Chordata</taxon>
        <taxon>Craniata</taxon>
        <taxon>Vertebrata</taxon>
        <taxon>Euteleostomi</taxon>
        <taxon>Actinopterygii</taxon>
        <taxon>Neopterygii</taxon>
        <taxon>Teleostei</taxon>
        <taxon>Ostariophysi</taxon>
        <taxon>Siluriformes</taxon>
        <taxon>Siluridae</taxon>
        <taxon>Silurus</taxon>
    </lineage>
</organism>
<dbReference type="EMBL" id="MU539546">
    <property type="protein sequence ID" value="KAI5629040.1"/>
    <property type="molecule type" value="Genomic_DNA"/>
</dbReference>
<protein>
    <submittedName>
        <fullName evidence="2">Proto-oncogene tyrosine-protein kinase Src</fullName>
    </submittedName>
</protein>
<evidence type="ECO:0000313" key="2">
    <source>
        <dbReference type="EMBL" id="KAI5629040.1"/>
    </source>
</evidence>
<comment type="caution">
    <text evidence="2">The sequence shown here is derived from an EMBL/GenBank/DDBJ whole genome shotgun (WGS) entry which is preliminary data.</text>
</comment>
<evidence type="ECO:0000256" key="1">
    <source>
        <dbReference type="SAM" id="MobiDB-lite"/>
    </source>
</evidence>
<reference evidence="2" key="1">
    <citation type="submission" date="2018-07" db="EMBL/GenBank/DDBJ databases">
        <title>Comparative genomics of catfishes provides insights into carnivory and benthic adaptation.</title>
        <authorList>
            <person name="Zhang Y."/>
            <person name="Wang D."/>
            <person name="Peng Z."/>
            <person name="Zheng S."/>
            <person name="Shao F."/>
            <person name="Tao W."/>
        </authorList>
    </citation>
    <scope>NUCLEOTIDE SEQUENCE</scope>
    <source>
        <strain evidence="2">Chongqing</strain>
    </source>
</reference>
<evidence type="ECO:0000313" key="3">
    <source>
        <dbReference type="Proteomes" id="UP001205998"/>
    </source>
</evidence>
<dbReference type="AlphaFoldDB" id="A0AAD5B734"/>
<feature type="region of interest" description="Disordered" evidence="1">
    <location>
        <begin position="1"/>
        <end position="75"/>
    </location>
</feature>
<feature type="compositionally biased region" description="Polar residues" evidence="1">
    <location>
        <begin position="50"/>
        <end position="62"/>
    </location>
</feature>